<dbReference type="RefSeq" id="WP_063244997.1">
    <property type="nucleotide sequence ID" value="NZ_LUKF01000019.1"/>
</dbReference>
<evidence type="ECO:0000313" key="2">
    <source>
        <dbReference type="EMBL" id="KYG60743.1"/>
    </source>
</evidence>
<dbReference type="PANTHER" id="PTHR20883:SF48">
    <property type="entry name" value="ECTOINE DIOXYGENASE"/>
    <property type="match status" value="1"/>
</dbReference>
<gene>
    <name evidence="2" type="ORF">AZI85_12175</name>
</gene>
<evidence type="ECO:0008006" key="4">
    <source>
        <dbReference type="Google" id="ProtNLM"/>
    </source>
</evidence>
<reference evidence="2 3" key="1">
    <citation type="submission" date="2016-03" db="EMBL/GenBank/DDBJ databases">
        <authorList>
            <person name="Ploux O."/>
        </authorList>
    </citation>
    <scope>NUCLEOTIDE SEQUENCE [LARGE SCALE GENOMIC DNA]</scope>
    <source>
        <strain evidence="2 3">BER2</strain>
    </source>
</reference>
<dbReference type="GO" id="GO:0016706">
    <property type="term" value="F:2-oxoglutarate-dependent dioxygenase activity"/>
    <property type="evidence" value="ECO:0007669"/>
    <property type="project" value="UniProtKB-ARBA"/>
</dbReference>
<dbReference type="InterPro" id="IPR008775">
    <property type="entry name" value="Phytyl_CoA_dOase-like"/>
</dbReference>
<protein>
    <recommendedName>
        <fullName evidence="4">Phytanoyl-CoA dioxygenase</fullName>
    </recommendedName>
</protein>
<dbReference type="AlphaFoldDB" id="A0A150WCQ9"/>
<dbReference type="Pfam" id="PF05721">
    <property type="entry name" value="PhyH"/>
    <property type="match status" value="1"/>
</dbReference>
<accession>A0A150WCQ9</accession>
<dbReference type="GO" id="GO:0005506">
    <property type="term" value="F:iron ion binding"/>
    <property type="evidence" value="ECO:0007669"/>
    <property type="project" value="UniProtKB-ARBA"/>
</dbReference>
<dbReference type="EMBL" id="LUKF01000019">
    <property type="protein sequence ID" value="KYG60743.1"/>
    <property type="molecule type" value="Genomic_DNA"/>
</dbReference>
<sequence length="250" mass="27683">MNLSEEQKKIFQETGILHLKKALRPNDVSIVQQAILSELERLKLKVGSKLSSSKINDLPLFQQTGRLGQMVKVESQLTTLFRHDVIVAAVRSLVSNNSPALSIHPQLLLSFPHKAEWSLAKLNWHLDITVPKQNVLVGVQAFVLIDDVQTRGGATLAIAGSHQLHYLPQAQGGNAHKLLRDDPLFTQLYSGDSVDAEKLAKPHNIHGVDVLVIEMAGKAGDVFFMDMRVLHAPSVNATKKIRMMATNRFI</sequence>
<dbReference type="OrthoDB" id="5294965at2"/>
<evidence type="ECO:0000256" key="1">
    <source>
        <dbReference type="ARBA" id="ARBA00001954"/>
    </source>
</evidence>
<proteinExistence type="predicted"/>
<comment type="cofactor">
    <cofactor evidence="1">
        <name>Fe(2+)</name>
        <dbReference type="ChEBI" id="CHEBI:29033"/>
    </cofactor>
</comment>
<comment type="caution">
    <text evidence="2">The sequence shown here is derived from an EMBL/GenBank/DDBJ whole genome shotgun (WGS) entry which is preliminary data.</text>
</comment>
<dbReference type="Gene3D" id="2.60.120.620">
    <property type="entry name" value="q2cbj1_9rhob like domain"/>
    <property type="match status" value="1"/>
</dbReference>
<dbReference type="Proteomes" id="UP000075391">
    <property type="component" value="Unassembled WGS sequence"/>
</dbReference>
<organism evidence="2 3">
    <name type="scientific">Bdellovibrio bacteriovorus</name>
    <dbReference type="NCBI Taxonomy" id="959"/>
    <lineage>
        <taxon>Bacteria</taxon>
        <taxon>Pseudomonadati</taxon>
        <taxon>Bdellovibrionota</taxon>
        <taxon>Bdellovibrionia</taxon>
        <taxon>Bdellovibrionales</taxon>
        <taxon>Pseudobdellovibrionaceae</taxon>
        <taxon>Bdellovibrio</taxon>
    </lineage>
</organism>
<name>A0A150WCQ9_BDEBC</name>
<dbReference type="PANTHER" id="PTHR20883">
    <property type="entry name" value="PHYTANOYL-COA DIOXYGENASE DOMAIN CONTAINING 1"/>
    <property type="match status" value="1"/>
</dbReference>
<evidence type="ECO:0000313" key="3">
    <source>
        <dbReference type="Proteomes" id="UP000075391"/>
    </source>
</evidence>
<dbReference type="SUPFAM" id="SSF51197">
    <property type="entry name" value="Clavaminate synthase-like"/>
    <property type="match status" value="1"/>
</dbReference>